<organism evidence="1 2">
    <name type="scientific">Acrobeloides nanus</name>
    <dbReference type="NCBI Taxonomy" id="290746"/>
    <lineage>
        <taxon>Eukaryota</taxon>
        <taxon>Metazoa</taxon>
        <taxon>Ecdysozoa</taxon>
        <taxon>Nematoda</taxon>
        <taxon>Chromadorea</taxon>
        <taxon>Rhabditida</taxon>
        <taxon>Tylenchina</taxon>
        <taxon>Cephalobomorpha</taxon>
        <taxon>Cephaloboidea</taxon>
        <taxon>Cephalobidae</taxon>
        <taxon>Acrobeloides</taxon>
    </lineage>
</organism>
<proteinExistence type="predicted"/>
<evidence type="ECO:0000313" key="2">
    <source>
        <dbReference type="WBParaSite" id="ACRNAN_scaffold19519.g26410.t1"/>
    </source>
</evidence>
<accession>A0A914D8C2</accession>
<protein>
    <submittedName>
        <fullName evidence="2">Uncharacterized protein</fullName>
    </submittedName>
</protein>
<reference evidence="2" key="1">
    <citation type="submission" date="2022-11" db="UniProtKB">
        <authorList>
            <consortium name="WormBaseParasite"/>
        </authorList>
    </citation>
    <scope>IDENTIFICATION</scope>
</reference>
<evidence type="ECO:0000313" key="1">
    <source>
        <dbReference type="Proteomes" id="UP000887540"/>
    </source>
</evidence>
<name>A0A914D8C2_9BILA</name>
<dbReference type="AlphaFoldDB" id="A0A914D8C2"/>
<keyword evidence="1" id="KW-1185">Reference proteome</keyword>
<sequence>MCCYRTTKADCSSTSTTTTTCFTTTTPIPCTCPTGTLQIFVTSDVTAALVDPMCNEPVSRNIKISFIHKKFI</sequence>
<dbReference type="Proteomes" id="UP000887540">
    <property type="component" value="Unplaced"/>
</dbReference>
<dbReference type="WBParaSite" id="ACRNAN_scaffold19519.g26410.t1">
    <property type="protein sequence ID" value="ACRNAN_scaffold19519.g26410.t1"/>
    <property type="gene ID" value="ACRNAN_scaffold19519.g26410"/>
</dbReference>